<keyword evidence="2" id="KW-1015">Disulfide bond</keyword>
<feature type="chain" id="PRO_5028085945" evidence="4">
    <location>
        <begin position="25"/>
        <end position="108"/>
    </location>
</feature>
<feature type="domain" description="FZ" evidence="5">
    <location>
        <begin position="34"/>
        <end position="108"/>
    </location>
</feature>
<feature type="signal peptide" evidence="4">
    <location>
        <begin position="1"/>
        <end position="24"/>
    </location>
</feature>
<organism evidence="6 7">
    <name type="scientific">Branchiostoma belcheri</name>
    <name type="common">Amphioxus</name>
    <dbReference type="NCBI Taxonomy" id="7741"/>
    <lineage>
        <taxon>Eukaryota</taxon>
        <taxon>Metazoa</taxon>
        <taxon>Chordata</taxon>
        <taxon>Cephalochordata</taxon>
        <taxon>Leptocardii</taxon>
        <taxon>Amphioxiformes</taxon>
        <taxon>Branchiostomatidae</taxon>
        <taxon>Branchiostoma</taxon>
    </lineage>
</organism>
<dbReference type="SUPFAM" id="SSF63501">
    <property type="entry name" value="Frizzled cysteine-rich domain"/>
    <property type="match status" value="1"/>
</dbReference>
<evidence type="ECO:0000256" key="4">
    <source>
        <dbReference type="SAM" id="SignalP"/>
    </source>
</evidence>
<dbReference type="PANTHER" id="PTHR11309">
    <property type="entry name" value="FRIZZLED"/>
    <property type="match status" value="1"/>
</dbReference>
<evidence type="ECO:0000259" key="5">
    <source>
        <dbReference type="PROSITE" id="PS50038"/>
    </source>
</evidence>
<protein>
    <submittedName>
        <fullName evidence="7">Uncharacterized protein LOC109465123</fullName>
    </submittedName>
</protein>
<evidence type="ECO:0000313" key="7">
    <source>
        <dbReference type="RefSeq" id="XP_019617823.1"/>
    </source>
</evidence>
<dbReference type="AlphaFoldDB" id="A0A6P4Y081"/>
<accession>A0A6P4Y081</accession>
<gene>
    <name evidence="7" type="primary">LOC109465123</name>
</gene>
<evidence type="ECO:0000313" key="6">
    <source>
        <dbReference type="Proteomes" id="UP000515135"/>
    </source>
</evidence>
<dbReference type="Gene3D" id="1.10.2000.10">
    <property type="entry name" value="Frizzled cysteine-rich domain"/>
    <property type="match status" value="1"/>
</dbReference>
<comment type="caution">
    <text evidence="3">Lacks conserved residue(s) required for the propagation of feature annotation.</text>
</comment>
<evidence type="ECO:0000256" key="1">
    <source>
        <dbReference type="ARBA" id="ARBA00022473"/>
    </source>
</evidence>
<keyword evidence="6" id="KW-1185">Reference proteome</keyword>
<reference evidence="7" key="1">
    <citation type="submission" date="2025-08" db="UniProtKB">
        <authorList>
            <consortium name="RefSeq"/>
        </authorList>
    </citation>
    <scope>IDENTIFICATION</scope>
    <source>
        <tissue evidence="7">Gonad</tissue>
    </source>
</reference>
<evidence type="ECO:0000256" key="2">
    <source>
        <dbReference type="ARBA" id="ARBA00023157"/>
    </source>
</evidence>
<dbReference type="Proteomes" id="UP000515135">
    <property type="component" value="Unplaced"/>
</dbReference>
<dbReference type="GO" id="GO:0060070">
    <property type="term" value="P:canonical Wnt signaling pathway"/>
    <property type="evidence" value="ECO:0007669"/>
    <property type="project" value="TreeGrafter"/>
</dbReference>
<evidence type="ECO:0000256" key="3">
    <source>
        <dbReference type="PROSITE-ProRule" id="PRU00090"/>
    </source>
</evidence>
<keyword evidence="4" id="KW-0732">Signal</keyword>
<dbReference type="GO" id="GO:0035567">
    <property type="term" value="P:non-canonical Wnt signaling pathway"/>
    <property type="evidence" value="ECO:0007669"/>
    <property type="project" value="TreeGrafter"/>
</dbReference>
<proteinExistence type="predicted"/>
<name>A0A6P4Y081_BRABE</name>
<dbReference type="RefSeq" id="XP_019617823.1">
    <property type="nucleotide sequence ID" value="XM_019762264.1"/>
</dbReference>
<keyword evidence="1" id="KW-0217">Developmental protein</keyword>
<dbReference type="PROSITE" id="PS50038">
    <property type="entry name" value="FZ"/>
    <property type="match status" value="1"/>
</dbReference>
<dbReference type="InterPro" id="IPR015526">
    <property type="entry name" value="Frizzled/SFRP"/>
</dbReference>
<dbReference type="GO" id="GO:0017147">
    <property type="term" value="F:Wnt-protein binding"/>
    <property type="evidence" value="ECO:0007669"/>
    <property type="project" value="TreeGrafter"/>
</dbReference>
<dbReference type="InterPro" id="IPR036790">
    <property type="entry name" value="Frizzled_dom_sf"/>
</dbReference>
<dbReference type="GO" id="GO:0042813">
    <property type="term" value="F:Wnt receptor activity"/>
    <property type="evidence" value="ECO:0007669"/>
    <property type="project" value="TreeGrafter"/>
</dbReference>
<dbReference type="InterPro" id="IPR020067">
    <property type="entry name" value="Frizzled_dom"/>
</dbReference>
<sequence length="108" mass="11724">MPGRGRTAFLWIIGVVTLVESALGGKCPSRESPPRVGECVPIRDDRCSSVLPYPQTTFPTPLGLPDQDLALAVTPGVFTALDLVSRCPHLDTFLCSLIYPQCTPEKIR</sequence>
<dbReference type="KEGG" id="bbel:109465123"/>
<dbReference type="CDD" id="cd07066">
    <property type="entry name" value="CRD_FZ"/>
    <property type="match status" value="1"/>
</dbReference>
<dbReference type="GeneID" id="109465123"/>
<dbReference type="GO" id="GO:0005886">
    <property type="term" value="C:plasma membrane"/>
    <property type="evidence" value="ECO:0007669"/>
    <property type="project" value="TreeGrafter"/>
</dbReference>
<dbReference type="PANTHER" id="PTHR11309:SF47">
    <property type="entry name" value="FRIZZLED"/>
    <property type="match status" value="1"/>
</dbReference>